<accession>A0A0V9UNW4</accession>
<organism evidence="2 3">
    <name type="scientific">Rhodococcus pyridinivorans KG-16</name>
    <dbReference type="NCBI Taxonomy" id="1441730"/>
    <lineage>
        <taxon>Bacteria</taxon>
        <taxon>Bacillati</taxon>
        <taxon>Actinomycetota</taxon>
        <taxon>Actinomycetes</taxon>
        <taxon>Mycobacteriales</taxon>
        <taxon>Nocardiaceae</taxon>
        <taxon>Rhodococcus</taxon>
    </lineage>
</organism>
<reference evidence="3" key="1">
    <citation type="submission" date="2015-01" db="EMBL/GenBank/DDBJ databases">
        <title>Draft genome sequence of Rhodococcus pyridinivorans strain KG-16, a hydrocarbon-degrading bacterium.</title>
        <authorList>
            <person name="Aggarwal R.K."/>
            <person name="Dawar C."/>
        </authorList>
    </citation>
    <scope>NUCLEOTIDE SEQUENCE [LARGE SCALE GENOMIC DNA]</scope>
    <source>
        <strain evidence="3">KG-16</strain>
    </source>
</reference>
<reference evidence="2 3" key="2">
    <citation type="journal article" date="2016" name="Genome Announc.">
        <title>Draft Genome Sequence of a Versatile Hydrocarbon-Degrading Bacterium, Rhodococcus pyridinivorans Strain KG-16, Collected from Oil Fields in India.</title>
        <authorList>
            <person name="Aggarwal R.K."/>
            <person name="Dawar C."/>
            <person name="Phanindranath R."/>
            <person name="Mutnuri L."/>
            <person name="Dayal A.M."/>
        </authorList>
    </citation>
    <scope>NUCLEOTIDE SEQUENCE [LARGE SCALE GENOMIC DNA]</scope>
    <source>
        <strain evidence="2 3">KG-16</strain>
    </source>
</reference>
<dbReference type="Proteomes" id="UP000053060">
    <property type="component" value="Unassembled WGS sequence"/>
</dbReference>
<evidence type="ECO:0000259" key="1">
    <source>
        <dbReference type="Pfam" id="PF04233"/>
    </source>
</evidence>
<dbReference type="InterPro" id="IPR006528">
    <property type="entry name" value="Phage_head_morphogenesis_dom"/>
</dbReference>
<evidence type="ECO:0000313" key="2">
    <source>
        <dbReference type="EMBL" id="KSZ59673.1"/>
    </source>
</evidence>
<sequence length="249" mass="27033">MSIGIRASEEWQPSYKKHPATFKALLLHEAQLEESVAEYLAGLANRALNYIDWSLIPEPIQVTAASIPLANKDDAVWKGEALDLTKAVIEAITLLVATGGQYGELEYGIDLGITSLSETVLVAAREQTAALVSQVTETNRKLIREAIKQSIARGEDADGTIARIRKVINNPVRAEMIAQTESVNAYQTGLKNFATETGAKQKIWEALAGACKVCAPVDGEKVGIDELFSNGKAIPSAHPRCRCGVYYEY</sequence>
<dbReference type="EMBL" id="AZXY01000002">
    <property type="protein sequence ID" value="KSZ59673.1"/>
    <property type="molecule type" value="Genomic_DNA"/>
</dbReference>
<dbReference type="Pfam" id="PF04233">
    <property type="entry name" value="Phage_Mu_F"/>
    <property type="match status" value="1"/>
</dbReference>
<feature type="domain" description="Phage head morphogenesis" evidence="1">
    <location>
        <begin position="143"/>
        <end position="245"/>
    </location>
</feature>
<gene>
    <name evidence="2" type="ORF">Z045_05755</name>
</gene>
<name>A0A0V9UNW4_9NOCA</name>
<evidence type="ECO:0000313" key="3">
    <source>
        <dbReference type="Proteomes" id="UP000053060"/>
    </source>
</evidence>
<dbReference type="PATRIC" id="fig|1441730.3.peg.1205"/>
<dbReference type="AlphaFoldDB" id="A0A0V9UNW4"/>
<comment type="caution">
    <text evidence="2">The sequence shown here is derived from an EMBL/GenBank/DDBJ whole genome shotgun (WGS) entry which is preliminary data.</text>
</comment>
<proteinExistence type="predicted"/>
<protein>
    <recommendedName>
        <fullName evidence="1">Phage head morphogenesis domain-containing protein</fullName>
    </recommendedName>
</protein>